<organism evidence="2 3">
    <name type="scientific">Labilithrix luteola</name>
    <dbReference type="NCBI Taxonomy" id="1391654"/>
    <lineage>
        <taxon>Bacteria</taxon>
        <taxon>Pseudomonadati</taxon>
        <taxon>Myxococcota</taxon>
        <taxon>Polyangia</taxon>
        <taxon>Polyangiales</taxon>
        <taxon>Labilitrichaceae</taxon>
        <taxon>Labilithrix</taxon>
    </lineage>
</organism>
<dbReference type="RefSeq" id="WP_146651020.1">
    <property type="nucleotide sequence ID" value="NZ_CP012333.1"/>
</dbReference>
<feature type="transmembrane region" description="Helical" evidence="1">
    <location>
        <begin position="27"/>
        <end position="47"/>
    </location>
</feature>
<protein>
    <recommendedName>
        <fullName evidence="4">DUF2975 domain-containing protein</fullName>
    </recommendedName>
</protein>
<evidence type="ECO:0000256" key="1">
    <source>
        <dbReference type="SAM" id="Phobius"/>
    </source>
</evidence>
<dbReference type="AlphaFoldDB" id="A0A0K1Q1B8"/>
<keyword evidence="1" id="KW-0472">Membrane</keyword>
<name>A0A0K1Q1B8_9BACT</name>
<dbReference type="Proteomes" id="UP000064967">
    <property type="component" value="Chromosome"/>
</dbReference>
<dbReference type="KEGG" id="llu:AKJ09_06249"/>
<feature type="transmembrane region" description="Helical" evidence="1">
    <location>
        <begin position="67"/>
        <end position="90"/>
    </location>
</feature>
<keyword evidence="3" id="KW-1185">Reference proteome</keyword>
<dbReference type="EMBL" id="CP012333">
    <property type="protein sequence ID" value="AKU99585.1"/>
    <property type="molecule type" value="Genomic_DNA"/>
</dbReference>
<sequence>MQHAQDREDRPTGRFRRASRAPRTLSIAFRLLAIALPAIVFVATARASSADLARGLGLPGPVSVSGLARVALVGLGLAPALALSVSLEALRRCALSIRSGRSLTLDVARTLRLAATWMLGASAAALIAPTLAGLLLTASSGAHALAIHVDSGVVLPAVFSAALFLLSGVIAEAAALADEHAQIV</sequence>
<reference evidence="2 3" key="1">
    <citation type="submission" date="2015-08" db="EMBL/GenBank/DDBJ databases">
        <authorList>
            <person name="Babu N.S."/>
            <person name="Beckwith C.J."/>
            <person name="Beseler K.G."/>
            <person name="Brison A."/>
            <person name="Carone J.V."/>
            <person name="Caskin T.P."/>
            <person name="Diamond M."/>
            <person name="Durham M.E."/>
            <person name="Foxe J.M."/>
            <person name="Go M."/>
            <person name="Henderson B.A."/>
            <person name="Jones I.B."/>
            <person name="McGettigan J.A."/>
            <person name="Micheletti S.J."/>
            <person name="Nasrallah M.E."/>
            <person name="Ortiz D."/>
            <person name="Piller C.R."/>
            <person name="Privatt S.R."/>
            <person name="Schneider S.L."/>
            <person name="Sharp S."/>
            <person name="Smith T.C."/>
            <person name="Stanton J.D."/>
            <person name="Ullery H.E."/>
            <person name="Wilson R.J."/>
            <person name="Serrano M.G."/>
            <person name="Buck G."/>
            <person name="Lee V."/>
            <person name="Wang Y."/>
            <person name="Carvalho R."/>
            <person name="Voegtly L."/>
            <person name="Shi R."/>
            <person name="Duckworth R."/>
            <person name="Johnson A."/>
            <person name="Loviza R."/>
            <person name="Walstead R."/>
            <person name="Shah Z."/>
            <person name="Kiflezghi M."/>
            <person name="Wade K."/>
            <person name="Ball S.L."/>
            <person name="Bradley K.W."/>
            <person name="Asai D.J."/>
            <person name="Bowman C.A."/>
            <person name="Russell D.A."/>
            <person name="Pope W.H."/>
            <person name="Jacobs-Sera D."/>
            <person name="Hendrix R.W."/>
            <person name="Hatfull G.F."/>
        </authorList>
    </citation>
    <scope>NUCLEOTIDE SEQUENCE [LARGE SCALE GENOMIC DNA]</scope>
    <source>
        <strain evidence="2 3">DSM 27648</strain>
    </source>
</reference>
<gene>
    <name evidence="2" type="ORF">AKJ09_06249</name>
</gene>
<accession>A0A0K1Q1B8</accession>
<keyword evidence="1" id="KW-1133">Transmembrane helix</keyword>
<evidence type="ECO:0000313" key="2">
    <source>
        <dbReference type="EMBL" id="AKU99585.1"/>
    </source>
</evidence>
<evidence type="ECO:0008006" key="4">
    <source>
        <dbReference type="Google" id="ProtNLM"/>
    </source>
</evidence>
<dbReference type="STRING" id="1391654.AKJ09_06249"/>
<keyword evidence="1" id="KW-0812">Transmembrane</keyword>
<proteinExistence type="predicted"/>
<feature type="transmembrane region" description="Helical" evidence="1">
    <location>
        <begin position="111"/>
        <end position="137"/>
    </location>
</feature>
<evidence type="ECO:0000313" key="3">
    <source>
        <dbReference type="Proteomes" id="UP000064967"/>
    </source>
</evidence>
<feature type="transmembrane region" description="Helical" evidence="1">
    <location>
        <begin position="157"/>
        <end position="177"/>
    </location>
</feature>